<dbReference type="InterPro" id="IPR001647">
    <property type="entry name" value="HTH_TetR"/>
</dbReference>
<evidence type="ECO:0000256" key="1">
    <source>
        <dbReference type="ARBA" id="ARBA00023125"/>
    </source>
</evidence>
<dbReference type="Gene3D" id="1.10.357.10">
    <property type="entry name" value="Tetracycline Repressor, domain 2"/>
    <property type="match status" value="1"/>
</dbReference>
<dbReference type="Pfam" id="PF00440">
    <property type="entry name" value="TetR_N"/>
    <property type="match status" value="1"/>
</dbReference>
<evidence type="ECO:0000259" key="3">
    <source>
        <dbReference type="PROSITE" id="PS50977"/>
    </source>
</evidence>
<organism evidence="4 5">
    <name type="scientific">Streptomyces cadmiisoli</name>
    <dbReference type="NCBI Taxonomy" id="2184053"/>
    <lineage>
        <taxon>Bacteria</taxon>
        <taxon>Bacillati</taxon>
        <taxon>Actinomycetota</taxon>
        <taxon>Actinomycetes</taxon>
        <taxon>Kitasatosporales</taxon>
        <taxon>Streptomycetaceae</taxon>
        <taxon>Streptomyces</taxon>
        <taxon>Streptomyces aurantiacus group</taxon>
    </lineage>
</organism>
<dbReference type="GO" id="GO:0000976">
    <property type="term" value="F:transcription cis-regulatory region binding"/>
    <property type="evidence" value="ECO:0007669"/>
    <property type="project" value="TreeGrafter"/>
</dbReference>
<name>A0A2Z4J8Q9_9ACTN</name>
<dbReference type="AlphaFoldDB" id="A0A2Z4J8Q9"/>
<protein>
    <recommendedName>
        <fullName evidence="3">HTH tetR-type domain-containing protein</fullName>
    </recommendedName>
</protein>
<keyword evidence="1 2" id="KW-0238">DNA-binding</keyword>
<dbReference type="PANTHER" id="PTHR30055:SF226">
    <property type="entry name" value="HTH-TYPE TRANSCRIPTIONAL REGULATOR PKSA"/>
    <property type="match status" value="1"/>
</dbReference>
<dbReference type="KEGG" id="scad:DN051_36170"/>
<reference evidence="4 5" key="1">
    <citation type="journal article" date="2019" name="Int. J. Syst. Evol. Microbiol.">
        <title>Streptomyces cadmiisoli sp. nov., a novel actinomycete isolated from cadmium-contaminated soil.</title>
        <authorList>
            <person name="Li K."/>
            <person name="Tang X."/>
            <person name="Zhao J."/>
            <person name="Guo Y."/>
            <person name="Tang Y."/>
            <person name="Gao J."/>
        </authorList>
    </citation>
    <scope>NUCLEOTIDE SEQUENCE [LARGE SCALE GENOMIC DNA]</scope>
    <source>
        <strain evidence="4 5">ZFG47</strain>
    </source>
</reference>
<dbReference type="PANTHER" id="PTHR30055">
    <property type="entry name" value="HTH-TYPE TRANSCRIPTIONAL REGULATOR RUTR"/>
    <property type="match status" value="1"/>
</dbReference>
<feature type="domain" description="HTH tetR-type" evidence="3">
    <location>
        <begin position="62"/>
        <end position="122"/>
    </location>
</feature>
<dbReference type="InterPro" id="IPR009057">
    <property type="entry name" value="Homeodomain-like_sf"/>
</dbReference>
<dbReference type="InterPro" id="IPR050109">
    <property type="entry name" value="HTH-type_TetR-like_transc_reg"/>
</dbReference>
<dbReference type="Proteomes" id="UP000249616">
    <property type="component" value="Chromosome"/>
</dbReference>
<dbReference type="SUPFAM" id="SSF46689">
    <property type="entry name" value="Homeodomain-like"/>
    <property type="match status" value="1"/>
</dbReference>
<evidence type="ECO:0000313" key="5">
    <source>
        <dbReference type="Proteomes" id="UP000249616"/>
    </source>
</evidence>
<evidence type="ECO:0000256" key="2">
    <source>
        <dbReference type="PROSITE-ProRule" id="PRU00335"/>
    </source>
</evidence>
<evidence type="ECO:0000313" key="4">
    <source>
        <dbReference type="EMBL" id="AWW41439.1"/>
    </source>
</evidence>
<feature type="DNA-binding region" description="H-T-H motif" evidence="2">
    <location>
        <begin position="85"/>
        <end position="104"/>
    </location>
</feature>
<sequence length="251" mass="27860">MCKMFIRLCHLAGHRADAVRQRREPGPRSGARRHVTPRVGVLQERWLGMRIYGGMTAEERIASRRRRIIESATELFSSQGYANTSIRALLRHAGLQDRYFTESFSSLDDVMAAIVGDIWEEQLTRCAACITPERTPREQARAMIEVLVSTTTADPRRGRVKFVEALSAGPLTAGVRQQGLRRMSALVEQLLTGSRADREVNTVAMSMAIVGGVGQLLMNWVDGTLHVSSDELVEQGFLLFEAVAGWAPPEP</sequence>
<gene>
    <name evidence="4" type="ORF">DN051_36170</name>
</gene>
<dbReference type="PROSITE" id="PS50977">
    <property type="entry name" value="HTH_TETR_2"/>
    <property type="match status" value="1"/>
</dbReference>
<accession>A0A2Z4J8Q9</accession>
<dbReference type="GO" id="GO:0003700">
    <property type="term" value="F:DNA-binding transcription factor activity"/>
    <property type="evidence" value="ECO:0007669"/>
    <property type="project" value="TreeGrafter"/>
</dbReference>
<proteinExistence type="predicted"/>
<dbReference type="EMBL" id="CP030073">
    <property type="protein sequence ID" value="AWW41439.1"/>
    <property type="molecule type" value="Genomic_DNA"/>
</dbReference>
<keyword evidence="5" id="KW-1185">Reference proteome</keyword>